<dbReference type="CDD" id="cd18880">
    <property type="entry name" value="NUDIX_ADPRase"/>
    <property type="match status" value="1"/>
</dbReference>
<protein>
    <submittedName>
        <fullName evidence="4">Nucleoside triphosphatase NudI</fullName>
        <ecNumber evidence="4">3.6.1.-</ecNumber>
    </submittedName>
</protein>
<dbReference type="EC" id="3.6.1.-" evidence="4"/>
<feature type="domain" description="Nudix hydrolase" evidence="3">
    <location>
        <begin position="3"/>
        <end position="144"/>
    </location>
</feature>
<dbReference type="RefSeq" id="WP_066825604.1">
    <property type="nucleotide sequence ID" value="NZ_LTBA01000020.1"/>
</dbReference>
<dbReference type="Pfam" id="PF00293">
    <property type="entry name" value="NUDIX"/>
    <property type="match status" value="1"/>
</dbReference>
<dbReference type="EMBL" id="LTBA01000020">
    <property type="protein sequence ID" value="KYH34276.1"/>
    <property type="molecule type" value="Genomic_DNA"/>
</dbReference>
<dbReference type="GO" id="GO:0016787">
    <property type="term" value="F:hydrolase activity"/>
    <property type="evidence" value="ECO:0007669"/>
    <property type="project" value="UniProtKB-KW"/>
</dbReference>
<dbReference type="PANTHER" id="PTHR43046:SF14">
    <property type="entry name" value="MUTT_NUDIX FAMILY PROTEIN"/>
    <property type="match status" value="1"/>
</dbReference>
<evidence type="ECO:0000313" key="4">
    <source>
        <dbReference type="EMBL" id="KYH34276.1"/>
    </source>
</evidence>
<dbReference type="Gene3D" id="3.90.79.10">
    <property type="entry name" value="Nucleoside Triphosphate Pyrophosphohydrolase"/>
    <property type="match status" value="1"/>
</dbReference>
<evidence type="ECO:0000256" key="1">
    <source>
        <dbReference type="ARBA" id="ARBA00001946"/>
    </source>
</evidence>
<dbReference type="OrthoDB" id="9008185at2"/>
<dbReference type="STRING" id="1121338.CLTEP_17750"/>
<dbReference type="PATRIC" id="fig|1121338.3.peg.1816"/>
<dbReference type="InterPro" id="IPR000086">
    <property type="entry name" value="NUDIX_hydrolase_dom"/>
</dbReference>
<organism evidence="4 5">
    <name type="scientific">Clostridium tepidiprofundi DSM 19306</name>
    <dbReference type="NCBI Taxonomy" id="1121338"/>
    <lineage>
        <taxon>Bacteria</taxon>
        <taxon>Bacillati</taxon>
        <taxon>Bacillota</taxon>
        <taxon>Clostridia</taxon>
        <taxon>Eubacteriales</taxon>
        <taxon>Clostridiaceae</taxon>
        <taxon>Clostridium</taxon>
    </lineage>
</organism>
<sequence length="156" mass="18067">MNPIRNSVKAIIIKNDEILLIKLKNSEGIFYLLPGGGQEPEETFIETLKRECKEELGGTAEITIKDLLLIREYIGKNHEFAEYDMDVHQIEFMFECEINKDYIPTMGNIPDNMQLGTEWLKISELKNHKIYPSVLKDIIPKLHTDKKTKIYLGDVN</sequence>
<comment type="cofactor">
    <cofactor evidence="1">
        <name>Mg(2+)</name>
        <dbReference type="ChEBI" id="CHEBI:18420"/>
    </cofactor>
</comment>
<keyword evidence="5" id="KW-1185">Reference proteome</keyword>
<reference evidence="4 5" key="1">
    <citation type="submission" date="2016-02" db="EMBL/GenBank/DDBJ databases">
        <title>Genome sequence of Clostridium tepidiprofundi DSM 19306.</title>
        <authorList>
            <person name="Poehlein A."/>
            <person name="Daniel R."/>
        </authorList>
    </citation>
    <scope>NUCLEOTIDE SEQUENCE [LARGE SCALE GENOMIC DNA]</scope>
    <source>
        <strain evidence="4 5">DSM 19306</strain>
    </source>
</reference>
<keyword evidence="2 4" id="KW-0378">Hydrolase</keyword>
<evidence type="ECO:0000259" key="3">
    <source>
        <dbReference type="PROSITE" id="PS51462"/>
    </source>
</evidence>
<dbReference type="Proteomes" id="UP000075531">
    <property type="component" value="Unassembled WGS sequence"/>
</dbReference>
<dbReference type="PROSITE" id="PS51462">
    <property type="entry name" value="NUDIX"/>
    <property type="match status" value="1"/>
</dbReference>
<accession>A0A151B305</accession>
<dbReference type="SUPFAM" id="SSF55811">
    <property type="entry name" value="Nudix"/>
    <property type="match status" value="1"/>
</dbReference>
<dbReference type="AlphaFoldDB" id="A0A151B305"/>
<dbReference type="InterPro" id="IPR015797">
    <property type="entry name" value="NUDIX_hydrolase-like_dom_sf"/>
</dbReference>
<gene>
    <name evidence="4" type="primary">nudI</name>
    <name evidence="4" type="ORF">CLTEP_17750</name>
</gene>
<proteinExistence type="predicted"/>
<evidence type="ECO:0000256" key="2">
    <source>
        <dbReference type="ARBA" id="ARBA00022801"/>
    </source>
</evidence>
<comment type="caution">
    <text evidence="4">The sequence shown here is derived from an EMBL/GenBank/DDBJ whole genome shotgun (WGS) entry which is preliminary data.</text>
</comment>
<evidence type="ECO:0000313" key="5">
    <source>
        <dbReference type="Proteomes" id="UP000075531"/>
    </source>
</evidence>
<name>A0A151B305_9CLOT</name>
<dbReference type="PANTHER" id="PTHR43046">
    <property type="entry name" value="GDP-MANNOSE MANNOSYL HYDROLASE"/>
    <property type="match status" value="1"/>
</dbReference>